<evidence type="ECO:0000256" key="1">
    <source>
        <dbReference type="ARBA" id="ARBA00018672"/>
    </source>
</evidence>
<dbReference type="GO" id="GO:0000976">
    <property type="term" value="F:transcription cis-regulatory region binding"/>
    <property type="evidence" value="ECO:0007669"/>
    <property type="project" value="TreeGrafter"/>
</dbReference>
<keyword evidence="5 9" id="KW-0238">DNA-binding</keyword>
<gene>
    <name evidence="12" type="ORF">H9729_03675</name>
</gene>
<comment type="function">
    <text evidence="7">May play the central regulatory role in sporulation. It may be an element of the effector pathway responsible for the activation of sporulation genes in response to nutritional stress. Spo0A may act in concert with spo0H (a sigma factor) to control the expression of some genes that are critical to the sporulation process.</text>
</comment>
<evidence type="ECO:0000256" key="3">
    <source>
        <dbReference type="ARBA" id="ARBA00023012"/>
    </source>
</evidence>
<dbReference type="PANTHER" id="PTHR48111">
    <property type="entry name" value="REGULATOR OF RPOS"/>
    <property type="match status" value="1"/>
</dbReference>
<name>A0A9D2CR58_9FIRM</name>
<accession>A0A9D2CR58</accession>
<keyword evidence="2 8" id="KW-0597">Phosphoprotein</keyword>
<evidence type="ECO:0000259" key="11">
    <source>
        <dbReference type="PROSITE" id="PS51755"/>
    </source>
</evidence>
<dbReference type="PANTHER" id="PTHR48111:SF1">
    <property type="entry name" value="TWO-COMPONENT RESPONSE REGULATOR ORR33"/>
    <property type="match status" value="1"/>
</dbReference>
<dbReference type="CDD" id="cd00383">
    <property type="entry name" value="trans_reg_C"/>
    <property type="match status" value="1"/>
</dbReference>
<evidence type="ECO:0000256" key="8">
    <source>
        <dbReference type="PROSITE-ProRule" id="PRU00169"/>
    </source>
</evidence>
<dbReference type="EMBL" id="DXCQ01000028">
    <property type="protein sequence ID" value="HIY96764.1"/>
    <property type="molecule type" value="Genomic_DNA"/>
</dbReference>
<dbReference type="InterPro" id="IPR036388">
    <property type="entry name" value="WH-like_DNA-bd_sf"/>
</dbReference>
<evidence type="ECO:0000313" key="13">
    <source>
        <dbReference type="Proteomes" id="UP000886750"/>
    </source>
</evidence>
<dbReference type="Gene3D" id="1.10.10.10">
    <property type="entry name" value="Winged helix-like DNA-binding domain superfamily/Winged helix DNA-binding domain"/>
    <property type="match status" value="1"/>
</dbReference>
<dbReference type="Proteomes" id="UP000886750">
    <property type="component" value="Unassembled WGS sequence"/>
</dbReference>
<dbReference type="GO" id="GO:0005829">
    <property type="term" value="C:cytosol"/>
    <property type="evidence" value="ECO:0007669"/>
    <property type="project" value="TreeGrafter"/>
</dbReference>
<feature type="domain" description="OmpR/PhoB-type" evidence="11">
    <location>
        <begin position="125"/>
        <end position="222"/>
    </location>
</feature>
<keyword evidence="4" id="KW-0805">Transcription regulation</keyword>
<dbReference type="Gene3D" id="3.40.50.2300">
    <property type="match status" value="1"/>
</dbReference>
<dbReference type="Pfam" id="PF00486">
    <property type="entry name" value="Trans_reg_C"/>
    <property type="match status" value="1"/>
</dbReference>
<dbReference type="SUPFAM" id="SSF52172">
    <property type="entry name" value="CheY-like"/>
    <property type="match status" value="1"/>
</dbReference>
<sequence>MANSVYNRKLLFIEDDRLLSEEYEKYFSGKMNTVKRVSTLAQAEEILSEEAFDAVILDLMLPDGDGIELFEWGIRLPPVILLSTLSEEPKMLEGFQAGAVDYIVKPCSPTLLEMRLSLRLIPKSSATVYLSGITLNTVERSANYYGTPLPLTGSEFNILYFLMKHPDTFFDSSEIYRRVWEAPSLHTTTIRYHISNLRRKIKELTHTNLIVTEFGKGYAFVTKE</sequence>
<dbReference type="SMART" id="SM00448">
    <property type="entry name" value="REC"/>
    <property type="match status" value="1"/>
</dbReference>
<dbReference type="InterPro" id="IPR039420">
    <property type="entry name" value="WalR-like"/>
</dbReference>
<feature type="domain" description="Response regulatory" evidence="10">
    <location>
        <begin position="9"/>
        <end position="120"/>
    </location>
</feature>
<dbReference type="PROSITE" id="PS51755">
    <property type="entry name" value="OMPR_PHOB"/>
    <property type="match status" value="1"/>
</dbReference>
<proteinExistence type="predicted"/>
<keyword evidence="6" id="KW-0804">Transcription</keyword>
<dbReference type="Pfam" id="PF00072">
    <property type="entry name" value="Response_reg"/>
    <property type="match status" value="1"/>
</dbReference>
<dbReference type="GO" id="GO:0006355">
    <property type="term" value="P:regulation of DNA-templated transcription"/>
    <property type="evidence" value="ECO:0007669"/>
    <property type="project" value="InterPro"/>
</dbReference>
<evidence type="ECO:0000256" key="2">
    <source>
        <dbReference type="ARBA" id="ARBA00022553"/>
    </source>
</evidence>
<dbReference type="InterPro" id="IPR001867">
    <property type="entry name" value="OmpR/PhoB-type_DNA-bd"/>
</dbReference>
<reference evidence="12" key="2">
    <citation type="submission" date="2021-04" db="EMBL/GenBank/DDBJ databases">
        <authorList>
            <person name="Gilroy R."/>
        </authorList>
    </citation>
    <scope>NUCLEOTIDE SEQUENCE</scope>
    <source>
        <strain evidence="12">1345</strain>
    </source>
</reference>
<keyword evidence="3" id="KW-0902">Two-component regulatory system</keyword>
<protein>
    <recommendedName>
        <fullName evidence="1">Stage 0 sporulation protein A homolog</fullName>
    </recommendedName>
</protein>
<dbReference type="InterPro" id="IPR011006">
    <property type="entry name" value="CheY-like_superfamily"/>
</dbReference>
<feature type="DNA-binding region" description="OmpR/PhoB-type" evidence="9">
    <location>
        <begin position="125"/>
        <end position="222"/>
    </location>
</feature>
<dbReference type="SMART" id="SM00862">
    <property type="entry name" value="Trans_reg_C"/>
    <property type="match status" value="1"/>
</dbReference>
<evidence type="ECO:0000259" key="10">
    <source>
        <dbReference type="PROSITE" id="PS50110"/>
    </source>
</evidence>
<comment type="caution">
    <text evidence="12">The sequence shown here is derived from an EMBL/GenBank/DDBJ whole genome shotgun (WGS) entry which is preliminary data.</text>
</comment>
<evidence type="ECO:0000256" key="9">
    <source>
        <dbReference type="PROSITE-ProRule" id="PRU01091"/>
    </source>
</evidence>
<feature type="modified residue" description="4-aspartylphosphate" evidence="8">
    <location>
        <position position="58"/>
    </location>
</feature>
<evidence type="ECO:0000256" key="5">
    <source>
        <dbReference type="ARBA" id="ARBA00023125"/>
    </source>
</evidence>
<dbReference type="GO" id="GO:0032993">
    <property type="term" value="C:protein-DNA complex"/>
    <property type="evidence" value="ECO:0007669"/>
    <property type="project" value="TreeGrafter"/>
</dbReference>
<evidence type="ECO:0000256" key="4">
    <source>
        <dbReference type="ARBA" id="ARBA00023015"/>
    </source>
</evidence>
<evidence type="ECO:0000313" key="12">
    <source>
        <dbReference type="EMBL" id="HIY96764.1"/>
    </source>
</evidence>
<dbReference type="InterPro" id="IPR001789">
    <property type="entry name" value="Sig_transdc_resp-reg_receiver"/>
</dbReference>
<evidence type="ECO:0000256" key="7">
    <source>
        <dbReference type="ARBA" id="ARBA00024867"/>
    </source>
</evidence>
<dbReference type="GO" id="GO:0000156">
    <property type="term" value="F:phosphorelay response regulator activity"/>
    <property type="evidence" value="ECO:0007669"/>
    <property type="project" value="TreeGrafter"/>
</dbReference>
<dbReference type="PROSITE" id="PS50110">
    <property type="entry name" value="RESPONSE_REGULATORY"/>
    <property type="match status" value="1"/>
</dbReference>
<reference evidence="12" key="1">
    <citation type="journal article" date="2021" name="PeerJ">
        <title>Extensive microbial diversity within the chicken gut microbiome revealed by metagenomics and culture.</title>
        <authorList>
            <person name="Gilroy R."/>
            <person name="Ravi A."/>
            <person name="Getino M."/>
            <person name="Pursley I."/>
            <person name="Horton D.L."/>
            <person name="Alikhan N.F."/>
            <person name="Baker D."/>
            <person name="Gharbi K."/>
            <person name="Hall N."/>
            <person name="Watson M."/>
            <person name="Adriaenssens E.M."/>
            <person name="Foster-Nyarko E."/>
            <person name="Jarju S."/>
            <person name="Secka A."/>
            <person name="Antonio M."/>
            <person name="Oren A."/>
            <person name="Chaudhuri R.R."/>
            <person name="La Ragione R."/>
            <person name="Hildebrand F."/>
            <person name="Pallen M.J."/>
        </authorList>
    </citation>
    <scope>NUCLEOTIDE SEQUENCE</scope>
    <source>
        <strain evidence="12">1345</strain>
    </source>
</reference>
<evidence type="ECO:0000256" key="6">
    <source>
        <dbReference type="ARBA" id="ARBA00023163"/>
    </source>
</evidence>
<dbReference type="AlphaFoldDB" id="A0A9D2CR58"/>
<organism evidence="12 13">
    <name type="scientific">Candidatus Borkfalkia excrementigallinarum</name>
    <dbReference type="NCBI Taxonomy" id="2838506"/>
    <lineage>
        <taxon>Bacteria</taxon>
        <taxon>Bacillati</taxon>
        <taxon>Bacillota</taxon>
        <taxon>Clostridia</taxon>
        <taxon>Christensenellales</taxon>
        <taxon>Christensenellaceae</taxon>
        <taxon>Candidatus Borkfalkia</taxon>
    </lineage>
</organism>